<dbReference type="GO" id="GO:0003677">
    <property type="term" value="F:DNA binding"/>
    <property type="evidence" value="ECO:0007669"/>
    <property type="project" value="InterPro"/>
</dbReference>
<evidence type="ECO:0000313" key="2">
    <source>
        <dbReference type="EMBL" id="BBO75400.1"/>
    </source>
</evidence>
<accession>A0A5K7Z3Y7</accession>
<dbReference type="SUPFAM" id="SSF47413">
    <property type="entry name" value="lambda repressor-like DNA-binding domains"/>
    <property type="match status" value="1"/>
</dbReference>
<dbReference type="RefSeq" id="WP_155304327.1">
    <property type="nucleotide sequence ID" value="NZ_AP021875.1"/>
</dbReference>
<dbReference type="InterPro" id="IPR010982">
    <property type="entry name" value="Lambda_DNA-bd_dom_sf"/>
</dbReference>
<reference evidence="2 3" key="1">
    <citation type="submission" date="2019-11" db="EMBL/GenBank/DDBJ databases">
        <title>Comparative genomics of hydrocarbon-degrading Desulfosarcina strains.</title>
        <authorList>
            <person name="Watanabe M."/>
            <person name="Kojima H."/>
            <person name="Fukui M."/>
        </authorList>
    </citation>
    <scope>NUCLEOTIDE SEQUENCE [LARGE SCALE GENOMIC DNA]</scope>
    <source>
        <strain evidence="2 3">PP31</strain>
    </source>
</reference>
<evidence type="ECO:0000259" key="1">
    <source>
        <dbReference type="PROSITE" id="PS50943"/>
    </source>
</evidence>
<dbReference type="KEGG" id="dwd:DSCW_28170"/>
<gene>
    <name evidence="2" type="ORF">DSCW_28170</name>
</gene>
<dbReference type="EMBL" id="AP021875">
    <property type="protein sequence ID" value="BBO75400.1"/>
    <property type="molecule type" value="Genomic_DNA"/>
</dbReference>
<protein>
    <recommendedName>
        <fullName evidence="1">HTH cro/C1-type domain-containing protein</fullName>
    </recommendedName>
</protein>
<dbReference type="Proteomes" id="UP000427769">
    <property type="component" value="Chromosome"/>
</dbReference>
<dbReference type="PROSITE" id="PS50943">
    <property type="entry name" value="HTH_CROC1"/>
    <property type="match status" value="1"/>
</dbReference>
<keyword evidence="3" id="KW-1185">Reference proteome</keyword>
<dbReference type="InterPro" id="IPR001387">
    <property type="entry name" value="Cro/C1-type_HTH"/>
</dbReference>
<name>A0A5K7Z3Y7_9BACT</name>
<organism evidence="2 3">
    <name type="scientific">Desulfosarcina widdelii</name>
    <dbReference type="NCBI Taxonomy" id="947919"/>
    <lineage>
        <taxon>Bacteria</taxon>
        <taxon>Pseudomonadati</taxon>
        <taxon>Thermodesulfobacteriota</taxon>
        <taxon>Desulfobacteria</taxon>
        <taxon>Desulfobacterales</taxon>
        <taxon>Desulfosarcinaceae</taxon>
        <taxon>Desulfosarcina</taxon>
    </lineage>
</organism>
<evidence type="ECO:0000313" key="3">
    <source>
        <dbReference type="Proteomes" id="UP000427769"/>
    </source>
</evidence>
<sequence>MRKFSETLSIIIESSGLNLNQISNVSGISNAYLTKLIKGNINKPGKDKIASILLALNYSLTAINAILAEYDYMPLNRHDIPEILNNNRRRKFEGRILPQFDNIYFELLMAALENIGGAKILVKHRPSGIFLPSELYIMKEFPTESTSETKRFFRIFTGEVIAERKALFLENCNRGYRYETYMCRKCLDESLKRHVGPTAQQVNPHIVDLYAKFYANAVAASLKAPDKHLHRIVRRCSHFQFQIQDADGDAPKVSYTSMRRHDYDDNCDQFTLESFLSDDAAIVGLFKNEVEHCREAIDHITDCHTAEGFHAYIRKGFSTFGVEDRFDAALAELMEFSDFRFH</sequence>
<feature type="domain" description="HTH cro/C1-type" evidence="1">
    <location>
        <begin position="8"/>
        <end position="63"/>
    </location>
</feature>
<proteinExistence type="predicted"/>
<dbReference type="AlphaFoldDB" id="A0A5K7Z3Y7"/>
<dbReference type="OrthoDB" id="5414300at2"/>